<comment type="caution">
    <text evidence="1">The sequence shown here is derived from an EMBL/GenBank/DDBJ whole genome shotgun (WGS) entry which is preliminary data.</text>
</comment>
<accession>A0A8T1U813</accession>
<dbReference type="EMBL" id="JAENGZ010000545">
    <property type="protein sequence ID" value="KAG6957412.1"/>
    <property type="molecule type" value="Genomic_DNA"/>
</dbReference>
<sequence length="154" mass="17862">MHVLALAESRYLLPCYKDQTIRRVALSSLKNNVRLLLHRWQMNISDISVDQEDDECFQSVLVSHPRGDSFLLWLQFGRRVCSTPSCLRQHRDGHFVQRYFLSTTAAMFLSGEQYSACESVRAEPRSHEDDAVVTRLFDLFRPVNILQGYQSLNP</sequence>
<dbReference type="AlphaFoldDB" id="A0A8T1U813"/>
<dbReference type="Proteomes" id="UP000688947">
    <property type="component" value="Unassembled WGS sequence"/>
</dbReference>
<name>A0A8T1U813_9STRA</name>
<proteinExistence type="predicted"/>
<evidence type="ECO:0000313" key="1">
    <source>
        <dbReference type="EMBL" id="KAG6957412.1"/>
    </source>
</evidence>
<evidence type="ECO:0000313" key="2">
    <source>
        <dbReference type="Proteomes" id="UP000688947"/>
    </source>
</evidence>
<reference evidence="1" key="1">
    <citation type="submission" date="2021-01" db="EMBL/GenBank/DDBJ databases">
        <title>Phytophthora aleatoria, a newly-described species from Pinus radiata is distinct from Phytophthora cactorum isolates based on comparative genomics.</title>
        <authorList>
            <person name="Mcdougal R."/>
            <person name="Panda P."/>
            <person name="Williams N."/>
            <person name="Studholme D.J."/>
        </authorList>
    </citation>
    <scope>NUCLEOTIDE SEQUENCE</scope>
    <source>
        <strain evidence="1">NZFS 3830</strain>
    </source>
</reference>
<protein>
    <submittedName>
        <fullName evidence="1">Uncharacterized protein</fullName>
    </submittedName>
</protein>
<gene>
    <name evidence="1" type="ORF">JG687_00009998</name>
</gene>
<organism evidence="1 2">
    <name type="scientific">Phytophthora cactorum</name>
    <dbReference type="NCBI Taxonomy" id="29920"/>
    <lineage>
        <taxon>Eukaryota</taxon>
        <taxon>Sar</taxon>
        <taxon>Stramenopiles</taxon>
        <taxon>Oomycota</taxon>
        <taxon>Peronosporomycetes</taxon>
        <taxon>Peronosporales</taxon>
        <taxon>Peronosporaceae</taxon>
        <taxon>Phytophthora</taxon>
    </lineage>
</organism>